<name>A0A9P6WYL8_RHIOR</name>
<protein>
    <submittedName>
        <fullName evidence="2">Uncharacterized protein</fullName>
    </submittedName>
</protein>
<evidence type="ECO:0000313" key="3">
    <source>
        <dbReference type="Proteomes" id="UP000716291"/>
    </source>
</evidence>
<organism evidence="2 3">
    <name type="scientific">Rhizopus oryzae</name>
    <name type="common">Mucormycosis agent</name>
    <name type="synonym">Rhizopus arrhizus var. delemar</name>
    <dbReference type="NCBI Taxonomy" id="64495"/>
    <lineage>
        <taxon>Eukaryota</taxon>
        <taxon>Fungi</taxon>
        <taxon>Fungi incertae sedis</taxon>
        <taxon>Mucoromycota</taxon>
        <taxon>Mucoromycotina</taxon>
        <taxon>Mucoromycetes</taxon>
        <taxon>Mucorales</taxon>
        <taxon>Mucorineae</taxon>
        <taxon>Rhizopodaceae</taxon>
        <taxon>Rhizopus</taxon>
    </lineage>
</organism>
<comment type="caution">
    <text evidence="2">The sequence shown here is derived from an EMBL/GenBank/DDBJ whole genome shotgun (WGS) entry which is preliminary data.</text>
</comment>
<reference evidence="2" key="1">
    <citation type="journal article" date="2020" name="Microb. Genom.">
        <title>Genetic diversity of clinical and environmental Mucorales isolates obtained from an investigation of mucormycosis cases among solid organ transplant recipients.</title>
        <authorList>
            <person name="Nguyen M.H."/>
            <person name="Kaul D."/>
            <person name="Muto C."/>
            <person name="Cheng S.J."/>
            <person name="Richter R.A."/>
            <person name="Bruno V.M."/>
            <person name="Liu G."/>
            <person name="Beyhan S."/>
            <person name="Sundermann A.J."/>
            <person name="Mounaud S."/>
            <person name="Pasculle A.W."/>
            <person name="Nierman W.C."/>
            <person name="Driscoll E."/>
            <person name="Cumbie R."/>
            <person name="Clancy C.J."/>
            <person name="Dupont C.L."/>
        </authorList>
    </citation>
    <scope>NUCLEOTIDE SEQUENCE</scope>
    <source>
        <strain evidence="2">GL11</strain>
    </source>
</reference>
<evidence type="ECO:0000256" key="1">
    <source>
        <dbReference type="SAM" id="MobiDB-lite"/>
    </source>
</evidence>
<feature type="region of interest" description="Disordered" evidence="1">
    <location>
        <begin position="1"/>
        <end position="25"/>
    </location>
</feature>
<feature type="compositionally biased region" description="Polar residues" evidence="1">
    <location>
        <begin position="1"/>
        <end position="11"/>
    </location>
</feature>
<accession>A0A9P6WYL8</accession>
<evidence type="ECO:0000313" key="2">
    <source>
        <dbReference type="EMBL" id="KAG1301423.1"/>
    </source>
</evidence>
<gene>
    <name evidence="2" type="ORF">G6F64_011817</name>
</gene>
<keyword evidence="3" id="KW-1185">Reference proteome</keyword>
<dbReference type="EMBL" id="JAANQT010003105">
    <property type="protein sequence ID" value="KAG1301423.1"/>
    <property type="molecule type" value="Genomic_DNA"/>
</dbReference>
<dbReference type="Proteomes" id="UP000716291">
    <property type="component" value="Unassembled WGS sequence"/>
</dbReference>
<sequence length="138" mass="15030">MADNDQSTQVPFLNEKGNIDKQEATSRVSEDIEMAIVEEAAFTTSNRFELKEGPSIDVVMSLRVTLTDLRQQIARAVVTGAPQEELTKLQVQAVNIKNCIQFLDDAQAFCITPSTPVGNAAFSSSCCIHTTSKVNIHG</sequence>
<dbReference type="AlphaFoldDB" id="A0A9P6WYL8"/>
<proteinExistence type="predicted"/>